<gene>
    <name evidence="2" type="primary">ycaR</name>
    <name evidence="2" type="ORF">ERCICURV3402_546</name>
</gene>
<organism evidence="2 3">
    <name type="scientific">Candidatus Erwinia haradaeae</name>
    <dbReference type="NCBI Taxonomy" id="1922217"/>
    <lineage>
        <taxon>Bacteria</taxon>
        <taxon>Pseudomonadati</taxon>
        <taxon>Pseudomonadota</taxon>
        <taxon>Gammaproteobacteria</taxon>
        <taxon>Enterobacterales</taxon>
        <taxon>Erwiniaceae</taxon>
        <taxon>Erwinia</taxon>
    </lineage>
</organism>
<proteinExistence type="inferred from homology"/>
<dbReference type="HAMAP" id="MF_01187">
    <property type="entry name" value="UPF0434"/>
    <property type="match status" value="1"/>
</dbReference>
<dbReference type="Pfam" id="PF03966">
    <property type="entry name" value="Trm112p"/>
    <property type="match status" value="1"/>
</dbReference>
<dbReference type="Proteomes" id="UP000294441">
    <property type="component" value="Chromosome 1"/>
</dbReference>
<dbReference type="InterPro" id="IPR005651">
    <property type="entry name" value="Trm112-like"/>
</dbReference>
<sequence>MNLKLLEIIACPICHGRLFFYTTSQKELVCITDRIAYPIKDGIPILIKNRARIISIPESHL</sequence>
<dbReference type="GeneID" id="66304821"/>
<dbReference type="GO" id="GO:0005829">
    <property type="term" value="C:cytosol"/>
    <property type="evidence" value="ECO:0007669"/>
    <property type="project" value="TreeGrafter"/>
</dbReference>
<dbReference type="SUPFAM" id="SSF158997">
    <property type="entry name" value="Trm112p-like"/>
    <property type="match status" value="1"/>
</dbReference>
<dbReference type="EMBL" id="LR217713">
    <property type="protein sequence ID" value="VFP82191.1"/>
    <property type="molecule type" value="Genomic_DNA"/>
</dbReference>
<evidence type="ECO:0000313" key="3">
    <source>
        <dbReference type="Proteomes" id="UP000294441"/>
    </source>
</evidence>
<comment type="similarity">
    <text evidence="1">Belongs to the UPF0434 family.</text>
</comment>
<dbReference type="PANTHER" id="PTHR33505:SF4">
    <property type="entry name" value="PROTEIN PREY, MITOCHONDRIAL"/>
    <property type="match status" value="1"/>
</dbReference>
<accession>A0A451D8L6</accession>
<dbReference type="AlphaFoldDB" id="A0A451D8L6"/>
<name>A0A451D8L6_9GAMM</name>
<evidence type="ECO:0000313" key="2">
    <source>
        <dbReference type="EMBL" id="VFP82191.1"/>
    </source>
</evidence>
<dbReference type="Gene3D" id="2.20.25.10">
    <property type="match status" value="1"/>
</dbReference>
<reference evidence="2 3" key="1">
    <citation type="submission" date="2019-02" db="EMBL/GenBank/DDBJ databases">
        <authorList>
            <person name="Manzano-Marin A."/>
            <person name="Manzano-Marin A."/>
        </authorList>
    </citation>
    <scope>NUCLEOTIDE SEQUENCE [LARGE SCALE GENOMIC DNA]</scope>
    <source>
        <strain evidence="2 3">ErCicurvipes</strain>
    </source>
</reference>
<dbReference type="RefSeq" id="WP_157992787.1">
    <property type="nucleotide sequence ID" value="NZ_LR217713.1"/>
</dbReference>
<evidence type="ECO:0000256" key="1">
    <source>
        <dbReference type="HAMAP-Rule" id="MF_01187"/>
    </source>
</evidence>
<protein>
    <recommendedName>
        <fullName evidence="1">UPF0434 protein ERCICURV3402_546</fullName>
    </recommendedName>
</protein>
<dbReference type="PANTHER" id="PTHR33505">
    <property type="entry name" value="ZGC:162634"/>
    <property type="match status" value="1"/>
</dbReference>
<dbReference type="OrthoDB" id="9812205at2"/>